<comment type="caution">
    <text evidence="1">The sequence shown here is derived from an EMBL/GenBank/DDBJ whole genome shotgun (WGS) entry which is preliminary data.</text>
</comment>
<evidence type="ECO:0000313" key="2">
    <source>
        <dbReference type="Proteomes" id="UP000005580"/>
    </source>
</evidence>
<reference evidence="1" key="1">
    <citation type="submission" date="2011-01" db="EMBL/GenBank/DDBJ databases">
        <authorList>
            <person name="Muzny D."/>
            <person name="Qin X."/>
            <person name="Buhay C."/>
            <person name="Dugan-Rocha S."/>
            <person name="Ding Y."/>
            <person name="Chen G."/>
            <person name="Hawes A."/>
            <person name="Holder M."/>
            <person name="Jhangiani S."/>
            <person name="Johnson A."/>
            <person name="Khan Z."/>
            <person name="Li Z."/>
            <person name="Liu W."/>
            <person name="Liu X."/>
            <person name="Perez L."/>
            <person name="Shen H."/>
            <person name="Wang Q."/>
            <person name="Watt J."/>
            <person name="Xi L."/>
            <person name="Xin Y."/>
            <person name="Zhou J."/>
            <person name="Deng J."/>
            <person name="Jiang H."/>
            <person name="Liu Y."/>
            <person name="Qu J."/>
            <person name="Song X.-Z."/>
            <person name="Zhang L."/>
            <person name="Villasana D."/>
            <person name="Johnson A."/>
            <person name="Liu J."/>
            <person name="Liyanage D."/>
            <person name="Lorensuhewa L."/>
            <person name="Robinson T."/>
            <person name="Song A."/>
            <person name="Song B.-B."/>
            <person name="Dinh H."/>
            <person name="Thornton R."/>
            <person name="Coyle M."/>
            <person name="Francisco L."/>
            <person name="Jackson L."/>
            <person name="Javaid M."/>
            <person name="Korchina V."/>
            <person name="Kovar C."/>
            <person name="Mata R."/>
            <person name="Mathew T."/>
            <person name="Ngo R."/>
            <person name="Nguyen L."/>
            <person name="Nguyen N."/>
            <person name="Okwuonu G."/>
            <person name="Ongeri F."/>
            <person name="Pham C."/>
            <person name="Simmons D."/>
            <person name="Wilczek-Boney K."/>
            <person name="Hale W."/>
            <person name="Jakkamsetti A."/>
            <person name="Pham P."/>
            <person name="Ruth R."/>
            <person name="San Lucas F."/>
            <person name="Warren J."/>
            <person name="Zhang J."/>
            <person name="Zhao Z."/>
            <person name="Zhou C."/>
            <person name="Zhu D."/>
            <person name="Lee S."/>
            <person name="Bess C."/>
            <person name="Blankenburg K."/>
            <person name="Forbes L."/>
            <person name="Fu Q."/>
            <person name="Gubbala S."/>
            <person name="Hirani K."/>
            <person name="Jayaseelan J.C."/>
            <person name="Lara F."/>
            <person name="Munidasa M."/>
            <person name="Palculict T."/>
            <person name="Patil S."/>
            <person name="Pu L.-L."/>
            <person name="Saada N."/>
            <person name="Tang L."/>
            <person name="Weissenberger G."/>
            <person name="Zhu Y."/>
            <person name="Hemphill L."/>
            <person name="Shang Y."/>
            <person name="Youmans B."/>
            <person name="Ayvaz T."/>
            <person name="Ross M."/>
            <person name="Santibanez J."/>
            <person name="Aqrawi P."/>
            <person name="Gross S."/>
            <person name="Joshi V."/>
            <person name="Fowler G."/>
            <person name="Nazareth L."/>
            <person name="Reid J."/>
            <person name="Worley K."/>
            <person name="Petrosino J."/>
            <person name="Highlander S."/>
            <person name="Gibbs R."/>
        </authorList>
    </citation>
    <scope>NUCLEOTIDE SEQUENCE [LARGE SCALE GENOMIC DNA]</scope>
    <source>
        <strain evidence="1">ATCC 33269</strain>
    </source>
</reference>
<proteinExistence type="predicted"/>
<organism evidence="1 2">
    <name type="scientific">Hoylesella oralis ATCC 33269</name>
    <dbReference type="NCBI Taxonomy" id="873533"/>
    <lineage>
        <taxon>Bacteria</taxon>
        <taxon>Pseudomonadati</taxon>
        <taxon>Bacteroidota</taxon>
        <taxon>Bacteroidia</taxon>
        <taxon>Bacteroidales</taxon>
        <taxon>Prevotellaceae</taxon>
        <taxon>Hoylesella</taxon>
    </lineage>
</organism>
<gene>
    <name evidence="1" type="ORF">HMPREF0663_10319</name>
</gene>
<evidence type="ECO:0000313" key="1">
    <source>
        <dbReference type="EMBL" id="EFZ37950.1"/>
    </source>
</evidence>
<name>E7RMG9_9BACT</name>
<dbReference type="AlphaFoldDB" id="E7RMG9"/>
<accession>E7RMG9</accession>
<dbReference type="EMBL" id="AEPE02000002">
    <property type="protein sequence ID" value="EFZ37950.1"/>
    <property type="molecule type" value="Genomic_DNA"/>
</dbReference>
<protein>
    <submittedName>
        <fullName evidence="1">Uncharacterized protein</fullName>
    </submittedName>
</protein>
<keyword evidence="2" id="KW-1185">Reference proteome</keyword>
<sequence>MGNNAQKQKTNGPHKQFKAYIQRQQTDHLSQIHLQSIRVIYAPYRCHTR</sequence>
<dbReference type="Proteomes" id="UP000005580">
    <property type="component" value="Unassembled WGS sequence"/>
</dbReference>
<dbReference type="HOGENOM" id="CLU_3139234_0_0_10"/>